<feature type="compositionally biased region" description="Basic residues" evidence="1">
    <location>
        <begin position="33"/>
        <end position="44"/>
    </location>
</feature>
<dbReference type="OrthoDB" id="10253204at2759"/>
<proteinExistence type="predicted"/>
<name>A0A6P8HMP2_ACTTE</name>
<evidence type="ECO:0000256" key="1">
    <source>
        <dbReference type="SAM" id="MobiDB-lite"/>
    </source>
</evidence>
<dbReference type="SMART" id="SM00879">
    <property type="entry name" value="Brix"/>
    <property type="match status" value="1"/>
</dbReference>
<dbReference type="InParanoid" id="A0A6P8HMP2"/>
<dbReference type="RefSeq" id="XP_031553915.1">
    <property type="nucleotide sequence ID" value="XM_031698055.1"/>
</dbReference>
<gene>
    <name evidence="4" type="primary">LOC116290933</name>
</gene>
<evidence type="ECO:0000313" key="3">
    <source>
        <dbReference type="Proteomes" id="UP000515163"/>
    </source>
</evidence>
<dbReference type="SUPFAM" id="SSF52954">
    <property type="entry name" value="Class II aaRS ABD-related"/>
    <property type="match status" value="1"/>
</dbReference>
<dbReference type="AlphaFoldDB" id="A0A6P8HMP2"/>
<feature type="region of interest" description="Disordered" evidence="1">
    <location>
        <begin position="33"/>
        <end position="61"/>
    </location>
</feature>
<dbReference type="PANTHER" id="PTHR22734:SF3">
    <property type="entry name" value="RIBOSOME PRODUCTION FACTOR 1"/>
    <property type="match status" value="1"/>
</dbReference>
<dbReference type="PANTHER" id="PTHR22734">
    <property type="entry name" value="U3 SMALL NUCLEOLAR RIBONUCLEOPROTEIN PROTEIN IMP4"/>
    <property type="match status" value="1"/>
</dbReference>
<dbReference type="GO" id="GO:0000460">
    <property type="term" value="P:maturation of 5.8S rRNA"/>
    <property type="evidence" value="ECO:0007669"/>
    <property type="project" value="TreeGrafter"/>
</dbReference>
<dbReference type="InterPro" id="IPR007109">
    <property type="entry name" value="Brix"/>
</dbReference>
<keyword evidence="3" id="KW-1185">Reference proteome</keyword>
<dbReference type="InterPro" id="IPR044281">
    <property type="entry name" value="IMP4/RPF1"/>
</dbReference>
<feature type="domain" description="Brix" evidence="2">
    <location>
        <begin position="100"/>
        <end position="282"/>
    </location>
</feature>
<sequence>MADERERKPVDFSRMKNKIQRSEVYWKEKIRKAKEKRERRKKRKREDDALGDEAPPKQVPRTIENTRVKDETIVNVDDEEILNDEATDELSLYFKREVTPKVVITSSDRPKNATVLLMEELCKCIPNSEVRQRKGRDLKKIIPQAVSRGYTAMVVINEDNSKPNGLVVTHLPDGPTAYFKLTSVKLPRNIWGHGRMTSHRPELILNHFNTRLGHSVARLLAALYPYDPQFQGRQCVTFHNQRDFIFFRRHRYIFRNSKKVGLQELGPRFTLKLRSLQKGTFDSKFGEYEWIHKRKQMDTSRRKFHL</sequence>
<dbReference type="GO" id="GO:0000470">
    <property type="term" value="P:maturation of LSU-rRNA"/>
    <property type="evidence" value="ECO:0007669"/>
    <property type="project" value="TreeGrafter"/>
</dbReference>
<organism evidence="3 4">
    <name type="scientific">Actinia tenebrosa</name>
    <name type="common">Australian red waratah sea anemone</name>
    <dbReference type="NCBI Taxonomy" id="6105"/>
    <lineage>
        <taxon>Eukaryota</taxon>
        <taxon>Metazoa</taxon>
        <taxon>Cnidaria</taxon>
        <taxon>Anthozoa</taxon>
        <taxon>Hexacorallia</taxon>
        <taxon>Actiniaria</taxon>
        <taxon>Actiniidae</taxon>
        <taxon>Actinia</taxon>
    </lineage>
</organism>
<dbReference type="FunCoup" id="A0A6P8HMP2">
    <property type="interactions" value="1168"/>
</dbReference>
<protein>
    <submittedName>
        <fullName evidence="4">Ribosome production factor 1-like</fullName>
    </submittedName>
</protein>
<accession>A0A6P8HMP2</accession>
<dbReference type="KEGG" id="aten:116290933"/>
<reference evidence="4" key="1">
    <citation type="submission" date="2025-08" db="UniProtKB">
        <authorList>
            <consortium name="RefSeq"/>
        </authorList>
    </citation>
    <scope>IDENTIFICATION</scope>
    <source>
        <tissue evidence="4">Tentacle</tissue>
    </source>
</reference>
<dbReference type="Pfam" id="PF04427">
    <property type="entry name" value="Brix"/>
    <property type="match status" value="1"/>
</dbReference>
<dbReference type="FunFam" id="3.40.50.10480:FF:000002">
    <property type="entry name" value="Ribosome production factor 1"/>
    <property type="match status" value="1"/>
</dbReference>
<dbReference type="PROSITE" id="PS50833">
    <property type="entry name" value="BRIX"/>
    <property type="match status" value="1"/>
</dbReference>
<dbReference type="GO" id="GO:0030687">
    <property type="term" value="C:preribosome, large subunit precursor"/>
    <property type="evidence" value="ECO:0007669"/>
    <property type="project" value="TreeGrafter"/>
</dbReference>
<dbReference type="GeneID" id="116290933"/>
<evidence type="ECO:0000259" key="2">
    <source>
        <dbReference type="PROSITE" id="PS50833"/>
    </source>
</evidence>
<evidence type="ECO:0000313" key="4">
    <source>
        <dbReference type="RefSeq" id="XP_031553915.1"/>
    </source>
</evidence>
<dbReference type="GO" id="GO:0005730">
    <property type="term" value="C:nucleolus"/>
    <property type="evidence" value="ECO:0007669"/>
    <property type="project" value="TreeGrafter"/>
</dbReference>
<dbReference type="Proteomes" id="UP000515163">
    <property type="component" value="Unplaced"/>
</dbReference>
<dbReference type="Gene3D" id="3.40.50.10480">
    <property type="entry name" value="Probable brix-domain ribosomal biogenesis protein"/>
    <property type="match status" value="1"/>
</dbReference>
<dbReference type="GO" id="GO:0042134">
    <property type="term" value="F:rRNA primary transcript binding"/>
    <property type="evidence" value="ECO:0007669"/>
    <property type="project" value="InterPro"/>
</dbReference>